<accession>A0A4R0Z5W5</accession>
<dbReference type="Proteomes" id="UP000291822">
    <property type="component" value="Unassembled WGS sequence"/>
</dbReference>
<organism evidence="1 2">
    <name type="scientific">Dyella soli</name>
    <dbReference type="NCBI Taxonomy" id="522319"/>
    <lineage>
        <taxon>Bacteria</taxon>
        <taxon>Pseudomonadati</taxon>
        <taxon>Pseudomonadota</taxon>
        <taxon>Gammaproteobacteria</taxon>
        <taxon>Lysobacterales</taxon>
        <taxon>Rhodanobacteraceae</taxon>
        <taxon>Dyella</taxon>
    </lineage>
</organism>
<dbReference type="AlphaFoldDB" id="A0A4R0Z5W5"/>
<comment type="caution">
    <text evidence="1">The sequence shown here is derived from an EMBL/GenBank/DDBJ whole genome shotgun (WGS) entry which is preliminary data.</text>
</comment>
<proteinExistence type="predicted"/>
<protein>
    <submittedName>
        <fullName evidence="1">Transporter</fullName>
    </submittedName>
</protein>
<evidence type="ECO:0000313" key="1">
    <source>
        <dbReference type="EMBL" id="TCI13840.1"/>
    </source>
</evidence>
<gene>
    <name evidence="1" type="ORF">EZM97_06480</name>
</gene>
<name>A0A4R0Z5W5_9GAMM</name>
<sequence length="259" mass="28435">MPLLLVGALPSVSHAQDADALAKKLANPVASLISVPFQYNVDFNVGPYDGTQQKLNIQPVIPTSISSDWNLISRIITPVVYQNDVTGRSSSEFGLGDMNPEFFFSPKQPSAGGWIFGIGPTFLLPTATDKALGTEKWGAGPTGLALRQTDTGWTYGMLVNHIWSFAGNSKRNDISNTFLQPFLAKQFKGGRTLTVNIESTYDWKGKDWTVPINLMYSKVTKIGGQMISYQGGVRYYAEAPNHGPDWGLRFSLTLLFPEH</sequence>
<keyword evidence="2" id="KW-1185">Reference proteome</keyword>
<evidence type="ECO:0000313" key="2">
    <source>
        <dbReference type="Proteomes" id="UP000291822"/>
    </source>
</evidence>
<reference evidence="1 2" key="1">
    <citation type="submission" date="2019-02" db="EMBL/GenBank/DDBJ databases">
        <title>Dyella amyloliquefaciens sp. nov., isolated from forest soil.</title>
        <authorList>
            <person name="Gao Z.-H."/>
            <person name="Qiu L.-H."/>
        </authorList>
    </citation>
    <scope>NUCLEOTIDE SEQUENCE [LARGE SCALE GENOMIC DNA]</scope>
    <source>
        <strain evidence="1 2">KACC 12747</strain>
    </source>
</reference>
<dbReference type="EMBL" id="SJTG01000001">
    <property type="protein sequence ID" value="TCI13840.1"/>
    <property type="molecule type" value="Genomic_DNA"/>
</dbReference>